<reference evidence="1 2" key="1">
    <citation type="submission" date="2022-04" db="EMBL/GenBank/DDBJ databases">
        <title>Chromosome-level reference genomes for two strains of Caenorhabditis briggsae: an improved platform for comparative genomics.</title>
        <authorList>
            <person name="Stevens L."/>
            <person name="Andersen E."/>
        </authorList>
    </citation>
    <scope>NUCLEOTIDE SEQUENCE [LARGE SCALE GENOMIC DNA]</scope>
    <source>
        <strain evidence="1">VX34</strain>
        <tissue evidence="1">Whole-organism</tissue>
    </source>
</reference>
<keyword evidence="2" id="KW-1185">Reference proteome</keyword>
<dbReference type="AlphaFoldDB" id="A0AAE9FKQ2"/>
<organism evidence="1 2">
    <name type="scientific">Caenorhabditis briggsae</name>
    <dbReference type="NCBI Taxonomy" id="6238"/>
    <lineage>
        <taxon>Eukaryota</taxon>
        <taxon>Metazoa</taxon>
        <taxon>Ecdysozoa</taxon>
        <taxon>Nematoda</taxon>
        <taxon>Chromadorea</taxon>
        <taxon>Rhabditida</taxon>
        <taxon>Rhabditina</taxon>
        <taxon>Rhabditomorpha</taxon>
        <taxon>Rhabditoidea</taxon>
        <taxon>Rhabditidae</taxon>
        <taxon>Peloderinae</taxon>
        <taxon>Caenorhabditis</taxon>
    </lineage>
</organism>
<name>A0AAE9FKQ2_CAEBR</name>
<sequence>MTKWMAHKRVIFVAHNMSGYDGQFILKKASNKSALELVYEEEAEKVVEKSILISELLKIIEAKRPVEERAEDAAVGGGAAEVAREEYLPEAQREKDPVQERKDVEIIDRPEARMAHVQIRRQTITRHLETKCKLLGSSTHRQQISGL</sequence>
<protein>
    <submittedName>
        <fullName evidence="1">Uncharacterized protein</fullName>
    </submittedName>
</protein>
<dbReference type="EMBL" id="CP092625">
    <property type="protein sequence ID" value="UMM43383.1"/>
    <property type="molecule type" value="Genomic_DNA"/>
</dbReference>
<evidence type="ECO:0000313" key="2">
    <source>
        <dbReference type="Proteomes" id="UP000829354"/>
    </source>
</evidence>
<dbReference type="Proteomes" id="UP000829354">
    <property type="component" value="Chromosome X"/>
</dbReference>
<proteinExistence type="predicted"/>
<gene>
    <name evidence="1" type="ORF">L5515_018897</name>
</gene>
<evidence type="ECO:0000313" key="1">
    <source>
        <dbReference type="EMBL" id="UMM43383.1"/>
    </source>
</evidence>
<accession>A0AAE9FKQ2</accession>